<name>A0ABX3A0X8_9GAMM</name>
<dbReference type="EMBL" id="MDTU01000006">
    <property type="protein sequence ID" value="ODN41110.1"/>
    <property type="molecule type" value="Genomic_DNA"/>
</dbReference>
<dbReference type="Proteomes" id="UP000094329">
    <property type="component" value="Unassembled WGS sequence"/>
</dbReference>
<keyword evidence="2" id="KW-1185">Reference proteome</keyword>
<organism evidence="1 2">
    <name type="scientific">Piscirickettsia litoralis</name>
    <dbReference type="NCBI Taxonomy" id="1891921"/>
    <lineage>
        <taxon>Bacteria</taxon>
        <taxon>Pseudomonadati</taxon>
        <taxon>Pseudomonadota</taxon>
        <taxon>Gammaproteobacteria</taxon>
        <taxon>Thiotrichales</taxon>
        <taxon>Piscirickettsiaceae</taxon>
        <taxon>Piscirickettsia</taxon>
    </lineage>
</organism>
<proteinExistence type="predicted"/>
<protein>
    <submittedName>
        <fullName evidence="1">Uncharacterized protein</fullName>
    </submittedName>
</protein>
<gene>
    <name evidence="1" type="ORF">BGC07_17700</name>
</gene>
<comment type="caution">
    <text evidence="1">The sequence shown here is derived from an EMBL/GenBank/DDBJ whole genome shotgun (WGS) entry which is preliminary data.</text>
</comment>
<reference evidence="1 2" key="1">
    <citation type="submission" date="2016-08" db="EMBL/GenBank/DDBJ databases">
        <title>Draft genome sequence of Candidatus Piscirickettsia litoralis, from seawater.</title>
        <authorList>
            <person name="Wan X."/>
            <person name="Lee A.J."/>
            <person name="Hou S."/>
            <person name="Donachie S.P."/>
        </authorList>
    </citation>
    <scope>NUCLEOTIDE SEQUENCE [LARGE SCALE GENOMIC DNA]</scope>
    <source>
        <strain evidence="1 2">Y2</strain>
    </source>
</reference>
<accession>A0ABX3A0X8</accession>
<evidence type="ECO:0000313" key="2">
    <source>
        <dbReference type="Proteomes" id="UP000094329"/>
    </source>
</evidence>
<evidence type="ECO:0000313" key="1">
    <source>
        <dbReference type="EMBL" id="ODN41110.1"/>
    </source>
</evidence>
<sequence>MLIGRYGGAKLTIALTPSNHPQDHSALNNLRVAFTQSKHIGPARAIVVMKKTVFHQIHNNNF</sequence>